<evidence type="ECO:0000313" key="1">
    <source>
        <dbReference type="EMBL" id="JAP90010.1"/>
    </source>
</evidence>
<feature type="non-terminal residue" evidence="1">
    <location>
        <position position="1"/>
    </location>
</feature>
<accession>A0A146JZ78</accession>
<feature type="non-terminal residue" evidence="1">
    <location>
        <position position="591"/>
    </location>
</feature>
<protein>
    <submittedName>
        <fullName evidence="1">Uncharacterized protein</fullName>
    </submittedName>
</protein>
<dbReference type="AlphaFoldDB" id="A0A146JZ78"/>
<gene>
    <name evidence="1" type="ORF">TPC1_30495</name>
</gene>
<proteinExistence type="predicted"/>
<sequence>ELTTLKNSYSDEQYKIIYDATKTLITDIDQGEIENVADFQNELEKIAKTAGNNRQIKKMVKTENKLDLGRYVELQLQDQSNFKIYWQQLTEIKEKYQKEKYYLELAYVYIEFALTQFRFENQEIYNICVDELQQIIRKPKLAIFQKSQSAQLQKQLIESVSHLKLAAENFCMYGVLENVIIINILIKKLLLIEYNLDKVKNPIKLTQFQKYTEKEDVLNSKQQIGHFYKVSFYSKFEDVLTQSYVYHEQQSMAIREFMDKMETAYMQVIKQSIYQNVTPIRKTDQKSDMSQISNMSFTYHAIPQEILDSQKQEQVQVLVPSQYQKLVQDNKKQNDVLYIVINRVLPFIENSQFDQFFSQSLKLSNLIQKRVSSDVVQFGFKIFQTLNSTQTGLEIDYLITNDFLPSIDQRLVIKDQFKLSLNQLQTQAYFIAQKCEQIQFSFVNQEQFVNYLAVLQGTFAVQIHDGPIKKVKQLLKTDLKPMQNIQYVPEVDLEAFEFQQTSVLRGEKFIQKENNIFSVNNNSQEDLVLVSHALDKLFSIGFAAINQSYQIIQQNNLSKYKPNVDQILLGFQNMIQELVNESWGESFAKYR</sequence>
<dbReference type="EMBL" id="GDID01006596">
    <property type="protein sequence ID" value="JAP90010.1"/>
    <property type="molecule type" value="Transcribed_RNA"/>
</dbReference>
<reference evidence="1" key="1">
    <citation type="submission" date="2015-07" db="EMBL/GenBank/DDBJ databases">
        <title>Adaptation to a free-living lifestyle via gene acquisitions in the diplomonad Trepomonas sp. PC1.</title>
        <authorList>
            <person name="Xu F."/>
            <person name="Jerlstrom-Hultqvist J."/>
            <person name="Kolisko M."/>
            <person name="Simpson A.G.B."/>
            <person name="Roger A.J."/>
            <person name="Svard S.G."/>
            <person name="Andersson J.O."/>
        </authorList>
    </citation>
    <scope>NUCLEOTIDE SEQUENCE</scope>
    <source>
        <strain evidence="1">PC1</strain>
    </source>
</reference>
<name>A0A146JZ78_9EUKA</name>
<organism evidence="1">
    <name type="scientific">Trepomonas sp. PC1</name>
    <dbReference type="NCBI Taxonomy" id="1076344"/>
    <lineage>
        <taxon>Eukaryota</taxon>
        <taxon>Metamonada</taxon>
        <taxon>Diplomonadida</taxon>
        <taxon>Hexamitidae</taxon>
        <taxon>Hexamitinae</taxon>
        <taxon>Trepomonas</taxon>
    </lineage>
</organism>